<dbReference type="InterPro" id="IPR013187">
    <property type="entry name" value="F-box-assoc_dom_typ3"/>
</dbReference>
<dbReference type="NCBIfam" id="TIGR01640">
    <property type="entry name" value="F_box_assoc_1"/>
    <property type="match status" value="1"/>
</dbReference>
<organism evidence="2 3">
    <name type="scientific">Arabidopsis thaliana x Arabidopsis arenosa</name>
    <dbReference type="NCBI Taxonomy" id="1240361"/>
    <lineage>
        <taxon>Eukaryota</taxon>
        <taxon>Viridiplantae</taxon>
        <taxon>Streptophyta</taxon>
        <taxon>Embryophyta</taxon>
        <taxon>Tracheophyta</taxon>
        <taxon>Spermatophyta</taxon>
        <taxon>Magnoliopsida</taxon>
        <taxon>eudicotyledons</taxon>
        <taxon>Gunneridae</taxon>
        <taxon>Pentapetalae</taxon>
        <taxon>rosids</taxon>
        <taxon>malvids</taxon>
        <taxon>Brassicales</taxon>
        <taxon>Brassicaceae</taxon>
        <taxon>Camelineae</taxon>
        <taxon>Arabidopsis</taxon>
    </lineage>
</organism>
<dbReference type="PANTHER" id="PTHR31111:SF25">
    <property type="entry name" value="F-BOX ASSOCIATED UBIQUITINATION EFFECTOR FAMILY PROTEIN"/>
    <property type="match status" value="1"/>
</dbReference>
<dbReference type="SMART" id="SM00256">
    <property type="entry name" value="FBOX"/>
    <property type="match status" value="1"/>
</dbReference>
<dbReference type="InterPro" id="IPR001810">
    <property type="entry name" value="F-box_dom"/>
</dbReference>
<keyword evidence="3" id="KW-1185">Reference proteome</keyword>
<dbReference type="AlphaFoldDB" id="A0A8T1ZQ87"/>
<feature type="domain" description="F-box" evidence="1">
    <location>
        <begin position="29"/>
        <end position="72"/>
    </location>
</feature>
<dbReference type="PROSITE" id="PS50181">
    <property type="entry name" value="FBOX"/>
    <property type="match status" value="1"/>
</dbReference>
<reference evidence="2 3" key="1">
    <citation type="submission" date="2020-12" db="EMBL/GenBank/DDBJ databases">
        <title>Concerted genomic and epigenomic changes stabilize Arabidopsis allopolyploids.</title>
        <authorList>
            <person name="Chen Z."/>
        </authorList>
    </citation>
    <scope>NUCLEOTIDE SEQUENCE [LARGE SCALE GENOMIC DNA]</scope>
    <source>
        <strain evidence="2">Allo738</strain>
        <tissue evidence="2">Leaf</tissue>
    </source>
</reference>
<dbReference type="CDD" id="cd22157">
    <property type="entry name" value="F-box_AtFBW1-like"/>
    <property type="match status" value="1"/>
</dbReference>
<dbReference type="PANTHER" id="PTHR31111">
    <property type="entry name" value="BNAA05G37150D PROTEIN-RELATED"/>
    <property type="match status" value="1"/>
</dbReference>
<name>A0A8T1ZQ87_9BRAS</name>
<evidence type="ECO:0000313" key="2">
    <source>
        <dbReference type="EMBL" id="KAG7560604.1"/>
    </source>
</evidence>
<proteinExistence type="predicted"/>
<dbReference type="Pfam" id="PF00646">
    <property type="entry name" value="F-box"/>
    <property type="match status" value="1"/>
</dbReference>
<dbReference type="Pfam" id="PF08268">
    <property type="entry name" value="FBA_3"/>
    <property type="match status" value="1"/>
</dbReference>
<protein>
    <submittedName>
        <fullName evidence="2">F-box domain</fullName>
    </submittedName>
</protein>
<gene>
    <name evidence="2" type="ORF">ISN45_Aa05g021160</name>
</gene>
<comment type="caution">
    <text evidence="2">The sequence shown here is derived from an EMBL/GenBank/DDBJ whole genome shotgun (WGS) entry which is preliminary data.</text>
</comment>
<evidence type="ECO:0000259" key="1">
    <source>
        <dbReference type="PROSITE" id="PS50181"/>
    </source>
</evidence>
<dbReference type="EMBL" id="JAEFBK010000010">
    <property type="protein sequence ID" value="KAG7560604.1"/>
    <property type="molecule type" value="Genomic_DNA"/>
</dbReference>
<evidence type="ECO:0000313" key="3">
    <source>
        <dbReference type="Proteomes" id="UP000694240"/>
    </source>
</evidence>
<dbReference type="Proteomes" id="UP000694240">
    <property type="component" value="Chromosome 10"/>
</dbReference>
<dbReference type="InterPro" id="IPR017451">
    <property type="entry name" value="F-box-assoc_interact_dom"/>
</dbReference>
<accession>A0A8T1ZQ87</accession>
<sequence>MRFSFRLAAGKRERKRRRTVVKPEWKIFIPENVLMEILPRLPAKSLMRFKCVSKLWYSLISSRYLTNIFHKSSSSTQGRRLFMSLVDKEMNYNYALVSSSRDSVPVISPYDSVPVFDLDQYLDMRGIEGCFVNALRGLVCFRIGTRVRICNLTTRQHVTLPILRPITVAKPIDNVWNYFGHDPVHDEYKVFSTVWEMSEEERVVRSEHHVLVLGPEASWRNTQNTITPPPHRPYSQGISINNVLYYGAWVDKNRCVVMSFDMRSEEFTLIELPLEAGIVWNTSPANLMNYKGKLAVYEYSSVLNSGSMDLWVVKDAGKSQWSNKKTIDLPIFQTRSLAMSNGVLIHATNHSCEIRLSSKEINIHNPHSVIYDLEKNKITRHIQVMNLFDSFCICKFLDVTFWDDIESIMYLET</sequence>